<dbReference type="EMBL" id="CAESAN010000065">
    <property type="protein sequence ID" value="CAB4344089.1"/>
    <property type="molecule type" value="Genomic_DNA"/>
</dbReference>
<dbReference type="NCBIfam" id="NF006421">
    <property type="entry name" value="PRK08673.1"/>
    <property type="match status" value="1"/>
</dbReference>
<organism evidence="4">
    <name type="scientific">freshwater metagenome</name>
    <dbReference type="NCBI Taxonomy" id="449393"/>
    <lineage>
        <taxon>unclassified sequences</taxon>
        <taxon>metagenomes</taxon>
        <taxon>ecological metagenomes</taxon>
    </lineage>
</organism>
<feature type="domain" description="DAHP synthetase I/KDSA" evidence="2">
    <location>
        <begin position="92"/>
        <end position="334"/>
    </location>
</feature>
<dbReference type="Pfam" id="PF00793">
    <property type="entry name" value="DAHP_synth_1"/>
    <property type="match status" value="1"/>
</dbReference>
<dbReference type="SUPFAM" id="SSF51569">
    <property type="entry name" value="Aldolase"/>
    <property type="match status" value="1"/>
</dbReference>
<dbReference type="GO" id="GO:0016740">
    <property type="term" value="F:transferase activity"/>
    <property type="evidence" value="ECO:0007669"/>
    <property type="project" value="UniProtKB-KW"/>
</dbReference>
<name>A0A6J5ZSI1_9ZZZZ</name>
<dbReference type="InterPro" id="IPR006268">
    <property type="entry name" value="DAHP_syn_2"/>
</dbReference>
<gene>
    <name evidence="4" type="ORF">UFOPK3547_00887</name>
</gene>
<evidence type="ECO:0000259" key="3">
    <source>
        <dbReference type="Pfam" id="PF18152"/>
    </source>
</evidence>
<dbReference type="PANTHER" id="PTHR43018">
    <property type="entry name" value="PHOSPHO-2-DEHYDRO-3-DEOXYHEPTONATE ALDOLASE"/>
    <property type="match status" value="1"/>
</dbReference>
<keyword evidence="1" id="KW-0808">Transferase</keyword>
<sequence length="350" mass="37075">MLIVMSPGATEDEVQAVIDRIESVGAAAHPSRGAELTLIGAIGDADTESRVSELELGALAGVSKIVPILKPYKLAALESRHGIPSIFDIGGAKIGGDNFALIAGPCTVESRDQLLDTAALVKSAGASMFRGGAYKPRTSPYSFQGLGVEGLKLLAEAREQSGLPIVTELMDARDIEPVLEVADVIQVGARNMQNYGLLTELGRAGRPVLLKRGLSATLEEFVMAAEYILKEGNEQVILCERGIRTFETAYRFTLDLMAVPVLKEMTHLPIVIDPSHAAGRRALVKPLSLAAAAVGADGIIVEVHPEPEAAICDGPQALRSEEFEEYAQAVDQAAQLAGKASFLHTQARST</sequence>
<evidence type="ECO:0000259" key="2">
    <source>
        <dbReference type="Pfam" id="PF00793"/>
    </source>
</evidence>
<dbReference type="GO" id="GO:0009073">
    <property type="term" value="P:aromatic amino acid family biosynthetic process"/>
    <property type="evidence" value="ECO:0007669"/>
    <property type="project" value="InterPro"/>
</dbReference>
<evidence type="ECO:0000256" key="1">
    <source>
        <dbReference type="ARBA" id="ARBA00022679"/>
    </source>
</evidence>
<protein>
    <submittedName>
        <fullName evidence="4">Unannotated protein</fullName>
    </submittedName>
</protein>
<dbReference type="Gene3D" id="3.20.20.70">
    <property type="entry name" value="Aldolase class I"/>
    <property type="match status" value="1"/>
</dbReference>
<dbReference type="InterPro" id="IPR013785">
    <property type="entry name" value="Aldolase_TIM"/>
</dbReference>
<proteinExistence type="predicted"/>
<accession>A0A6J5ZSI1</accession>
<dbReference type="Pfam" id="PF18152">
    <property type="entry name" value="DAHP_snth_FXD"/>
    <property type="match status" value="1"/>
</dbReference>
<dbReference type="InterPro" id="IPR041071">
    <property type="entry name" value="DAHP_snth_FXD"/>
</dbReference>
<dbReference type="GO" id="GO:0016832">
    <property type="term" value="F:aldehyde-lyase activity"/>
    <property type="evidence" value="ECO:0007669"/>
    <property type="project" value="InterPro"/>
</dbReference>
<dbReference type="NCBIfam" id="NF009239">
    <property type="entry name" value="PRK12595.1"/>
    <property type="match status" value="1"/>
</dbReference>
<dbReference type="InterPro" id="IPR006218">
    <property type="entry name" value="DAHP1/KDSA"/>
</dbReference>
<reference evidence="4" key="1">
    <citation type="submission" date="2020-05" db="EMBL/GenBank/DDBJ databases">
        <authorList>
            <person name="Chiriac C."/>
            <person name="Salcher M."/>
            <person name="Ghai R."/>
            <person name="Kavagutti S V."/>
        </authorList>
    </citation>
    <scope>NUCLEOTIDE SEQUENCE</scope>
</reference>
<dbReference type="AlphaFoldDB" id="A0A6J5ZSI1"/>
<dbReference type="PANTHER" id="PTHR43018:SF2">
    <property type="entry name" value="PHOSPHO-2-DEHYDRO-3-DEOXYHEPTONATE ALDOLASE"/>
    <property type="match status" value="1"/>
</dbReference>
<feature type="domain" description="DAHP synthase ferredoxin-like" evidence="3">
    <location>
        <begin position="1"/>
        <end position="70"/>
    </location>
</feature>
<dbReference type="Gene3D" id="3.30.70.1140">
    <property type="entry name" value="Phospho-2-dehydro-3-deoxyheptonate aldolase, domain 1"/>
    <property type="match status" value="1"/>
</dbReference>
<dbReference type="InterPro" id="IPR052899">
    <property type="entry name" value="Class-I_DAHP_synthase"/>
</dbReference>
<evidence type="ECO:0000313" key="4">
    <source>
        <dbReference type="EMBL" id="CAB4344089.1"/>
    </source>
</evidence>
<dbReference type="NCBIfam" id="TIGR01361">
    <property type="entry name" value="DAHP_synth_Bsub"/>
    <property type="match status" value="1"/>
</dbReference>